<dbReference type="GO" id="GO:0003677">
    <property type="term" value="F:DNA binding"/>
    <property type="evidence" value="ECO:0007669"/>
    <property type="project" value="UniProtKB-KW"/>
</dbReference>
<feature type="domain" description="PAS" evidence="3">
    <location>
        <begin position="99"/>
        <end position="169"/>
    </location>
</feature>
<dbReference type="Pfam" id="PF00196">
    <property type="entry name" value="GerE"/>
    <property type="match status" value="1"/>
</dbReference>
<dbReference type="OrthoDB" id="46486at2"/>
<dbReference type="PROSITE" id="PS50112">
    <property type="entry name" value="PAS"/>
    <property type="match status" value="1"/>
</dbReference>
<dbReference type="GO" id="GO:0006355">
    <property type="term" value="P:regulation of DNA-templated transcription"/>
    <property type="evidence" value="ECO:0007669"/>
    <property type="project" value="InterPro"/>
</dbReference>
<dbReference type="CDD" id="cd00130">
    <property type="entry name" value="PAS"/>
    <property type="match status" value="1"/>
</dbReference>
<dbReference type="PRINTS" id="PR00038">
    <property type="entry name" value="HTHLUXR"/>
</dbReference>
<keyword evidence="5" id="KW-1185">Reference proteome</keyword>
<dbReference type="Pfam" id="PF08448">
    <property type="entry name" value="PAS_4"/>
    <property type="match status" value="1"/>
</dbReference>
<dbReference type="Proteomes" id="UP000053024">
    <property type="component" value="Unassembled WGS sequence"/>
</dbReference>
<keyword evidence="4" id="KW-0418">Kinase</keyword>
<dbReference type="InterPro" id="IPR036388">
    <property type="entry name" value="WH-like_DNA-bd_sf"/>
</dbReference>
<protein>
    <submittedName>
        <fullName evidence="4">Histidine kinase</fullName>
    </submittedName>
</protein>
<dbReference type="PROSITE" id="PS50043">
    <property type="entry name" value="HTH_LUXR_2"/>
    <property type="match status" value="1"/>
</dbReference>
<dbReference type="RefSeq" id="WP_061917302.1">
    <property type="nucleotide sequence ID" value="NZ_JBEYBH010000005.1"/>
</dbReference>
<dbReference type="InterPro" id="IPR035965">
    <property type="entry name" value="PAS-like_dom_sf"/>
</dbReference>
<name>A0A101TAQ5_9ACTN</name>
<dbReference type="GO" id="GO:0016301">
    <property type="term" value="F:kinase activity"/>
    <property type="evidence" value="ECO:0007669"/>
    <property type="project" value="UniProtKB-KW"/>
</dbReference>
<dbReference type="InterPro" id="IPR013656">
    <property type="entry name" value="PAS_4"/>
</dbReference>
<dbReference type="Gene3D" id="1.10.10.10">
    <property type="entry name" value="Winged helix-like DNA-binding domain superfamily/Winged helix DNA-binding domain"/>
    <property type="match status" value="1"/>
</dbReference>
<dbReference type="STRING" id="285568.AQJ66_05360"/>
<keyword evidence="4" id="KW-0808">Transferase</keyword>
<evidence type="ECO:0000313" key="5">
    <source>
        <dbReference type="Proteomes" id="UP000053024"/>
    </source>
</evidence>
<evidence type="ECO:0000256" key="1">
    <source>
        <dbReference type="ARBA" id="ARBA00023125"/>
    </source>
</evidence>
<dbReference type="SUPFAM" id="SSF46894">
    <property type="entry name" value="C-terminal effector domain of the bipartite response regulators"/>
    <property type="match status" value="1"/>
</dbReference>
<evidence type="ECO:0000313" key="4">
    <source>
        <dbReference type="EMBL" id="KUN88897.1"/>
    </source>
</evidence>
<accession>A0A101TAQ5</accession>
<dbReference type="Gene3D" id="3.30.450.20">
    <property type="entry name" value="PAS domain"/>
    <property type="match status" value="1"/>
</dbReference>
<reference evidence="4 5" key="1">
    <citation type="submission" date="2015-10" db="EMBL/GenBank/DDBJ databases">
        <title>Draft genome sequence of Streptomyces bungoensis DSM 41781, type strain for the species Streptomyces bungoensis.</title>
        <authorList>
            <person name="Ruckert C."/>
            <person name="Winkler A."/>
            <person name="Kalinowski J."/>
            <person name="Kampfer P."/>
            <person name="Glaeser S."/>
        </authorList>
    </citation>
    <scope>NUCLEOTIDE SEQUENCE [LARGE SCALE GENOMIC DNA]</scope>
    <source>
        <strain evidence="4 5">DSM 41781</strain>
    </source>
</reference>
<dbReference type="InterPro" id="IPR000792">
    <property type="entry name" value="Tscrpt_reg_LuxR_C"/>
</dbReference>
<sequence>MDEADFKALLAPLAVSWWEADSGLGVVDSGGAAFDGRRGTRRFLEALHADGCGPSGGSGCGPYRARFEGRTFHVHWPEPGGPGRQRSRGVAIEMDDRPDGDPYATFADLAPAAAFVRDPTGRYLWANHAYAHLYGTTRDAVIGRHLADVDEAGDVTRFLALDQEVLTRGRPVRHTLTYRRADGCSGRAAGYRFPVRWGATRCVAGIYVDVTDYAQVLDQRHRAEADLRALRDHSGLLCVRLTPDGRVSEAGTAVADALRIRLSDLMGLPGDTLLARTPERGAVHRIWDDLISGRRRSARTCAVLVDREGWWRRARIHLSAVCGTTPGVSGVWAVGTHLGLRHQAQPDLTPAQIRILALLAAGHSNADIARTLRLSRQTLDYHLSRLRALLDAATRPALVARAYVLGILSPQTWPPRSPAAPNPASPV</sequence>
<gene>
    <name evidence="4" type="ORF">AQJ66_05360</name>
</gene>
<dbReference type="NCBIfam" id="TIGR00229">
    <property type="entry name" value="sensory_box"/>
    <property type="match status" value="1"/>
</dbReference>
<keyword evidence="1" id="KW-0238">DNA-binding</keyword>
<dbReference type="SMART" id="SM00421">
    <property type="entry name" value="HTH_LUXR"/>
    <property type="match status" value="1"/>
</dbReference>
<comment type="caution">
    <text evidence="4">The sequence shown here is derived from an EMBL/GenBank/DDBJ whole genome shotgun (WGS) entry which is preliminary data.</text>
</comment>
<organism evidence="4 5">
    <name type="scientific">Streptomyces bungoensis</name>
    <dbReference type="NCBI Taxonomy" id="285568"/>
    <lineage>
        <taxon>Bacteria</taxon>
        <taxon>Bacillati</taxon>
        <taxon>Actinomycetota</taxon>
        <taxon>Actinomycetes</taxon>
        <taxon>Kitasatosporales</taxon>
        <taxon>Streptomycetaceae</taxon>
        <taxon>Streptomyces</taxon>
    </lineage>
</organism>
<dbReference type="AlphaFoldDB" id="A0A101TAQ5"/>
<dbReference type="InterPro" id="IPR016032">
    <property type="entry name" value="Sig_transdc_resp-reg_C-effctor"/>
</dbReference>
<evidence type="ECO:0000259" key="2">
    <source>
        <dbReference type="PROSITE" id="PS50043"/>
    </source>
</evidence>
<dbReference type="PANTHER" id="PTHR43214">
    <property type="entry name" value="TWO-COMPONENT RESPONSE REGULATOR"/>
    <property type="match status" value="1"/>
</dbReference>
<evidence type="ECO:0000259" key="3">
    <source>
        <dbReference type="PROSITE" id="PS50112"/>
    </source>
</evidence>
<dbReference type="EMBL" id="LMWX01000008">
    <property type="protein sequence ID" value="KUN88897.1"/>
    <property type="molecule type" value="Genomic_DNA"/>
</dbReference>
<dbReference type="InterPro" id="IPR039420">
    <property type="entry name" value="WalR-like"/>
</dbReference>
<feature type="domain" description="HTH luxR-type" evidence="2">
    <location>
        <begin position="341"/>
        <end position="406"/>
    </location>
</feature>
<dbReference type="InterPro" id="IPR000014">
    <property type="entry name" value="PAS"/>
</dbReference>
<dbReference type="SMART" id="SM00091">
    <property type="entry name" value="PAS"/>
    <property type="match status" value="2"/>
</dbReference>
<proteinExistence type="predicted"/>
<dbReference type="CDD" id="cd06170">
    <property type="entry name" value="LuxR_C_like"/>
    <property type="match status" value="1"/>
</dbReference>
<dbReference type="SUPFAM" id="SSF55785">
    <property type="entry name" value="PYP-like sensor domain (PAS domain)"/>
    <property type="match status" value="2"/>
</dbReference>
<dbReference type="PANTHER" id="PTHR43214:SF43">
    <property type="entry name" value="TWO-COMPONENT RESPONSE REGULATOR"/>
    <property type="match status" value="1"/>
</dbReference>